<organism evidence="2 3">
    <name type="scientific">Streptomyces niveus</name>
    <name type="common">Streptomyces spheroides</name>
    <dbReference type="NCBI Taxonomy" id="193462"/>
    <lineage>
        <taxon>Bacteria</taxon>
        <taxon>Bacillati</taxon>
        <taxon>Actinomycetota</taxon>
        <taxon>Actinomycetes</taxon>
        <taxon>Kitasatosporales</taxon>
        <taxon>Streptomycetaceae</taxon>
        <taxon>Streptomyces</taxon>
    </lineage>
</organism>
<feature type="transmembrane region" description="Helical" evidence="1">
    <location>
        <begin position="36"/>
        <end position="61"/>
    </location>
</feature>
<evidence type="ECO:0000313" key="3">
    <source>
        <dbReference type="Proteomes" id="UP001432209"/>
    </source>
</evidence>
<keyword evidence="1" id="KW-0472">Membrane</keyword>
<dbReference type="EMBL" id="CP109495">
    <property type="protein sequence ID" value="WUX53988.1"/>
    <property type="molecule type" value="Genomic_DNA"/>
</dbReference>
<proteinExistence type="predicted"/>
<reference evidence="2" key="1">
    <citation type="submission" date="2022-10" db="EMBL/GenBank/DDBJ databases">
        <title>The complete genomes of actinobacterial strains from the NBC collection.</title>
        <authorList>
            <person name="Joergensen T.S."/>
            <person name="Alvarez Arevalo M."/>
            <person name="Sterndorff E.B."/>
            <person name="Faurdal D."/>
            <person name="Vuksanovic O."/>
            <person name="Mourched A.-S."/>
            <person name="Charusanti P."/>
            <person name="Shaw S."/>
            <person name="Blin K."/>
            <person name="Weber T."/>
        </authorList>
    </citation>
    <scope>NUCLEOTIDE SEQUENCE</scope>
    <source>
        <strain evidence="2">NBC_01432</strain>
    </source>
</reference>
<sequence length="63" mass="7194">MPERTERDWDDDTEYHAALARAERLTRFSMRTMSGVTVLIILAILSPLLLMALSILILLGMNF</sequence>
<keyword evidence="3" id="KW-1185">Reference proteome</keyword>
<dbReference type="RefSeq" id="WP_329077596.1">
    <property type="nucleotide sequence ID" value="NZ_CP109495.1"/>
</dbReference>
<evidence type="ECO:0000256" key="1">
    <source>
        <dbReference type="SAM" id="Phobius"/>
    </source>
</evidence>
<keyword evidence="1" id="KW-1133">Transmembrane helix</keyword>
<protein>
    <submittedName>
        <fullName evidence="2">Uncharacterized protein</fullName>
    </submittedName>
</protein>
<dbReference type="Proteomes" id="UP001432209">
    <property type="component" value="Chromosome"/>
</dbReference>
<gene>
    <name evidence="2" type="ORF">OG442_21840</name>
</gene>
<accession>A0ABZ2A9H0</accession>
<evidence type="ECO:0000313" key="2">
    <source>
        <dbReference type="EMBL" id="WUX53988.1"/>
    </source>
</evidence>
<keyword evidence="1" id="KW-0812">Transmembrane</keyword>
<name>A0ABZ2A9H0_STRNV</name>